<sequence>MVEIICGQKGKGKTKELLNLVDDTLNNVEGNVVYIDKSNQHMLDLNKKIRLIDVSEYPVENCEEFLGFICGIVSQDNDLEEVYLDSFLTIAFISNDDEFLYAINKLDKISNKYKTKFVLSVSTDEASLPETDKIKVLVAL</sequence>
<name>A0A1H9PY75_9FIRM</name>
<dbReference type="OrthoDB" id="1953676at2"/>
<dbReference type="Proteomes" id="UP000182471">
    <property type="component" value="Unassembled WGS sequence"/>
</dbReference>
<evidence type="ECO:0008006" key="3">
    <source>
        <dbReference type="Google" id="ProtNLM"/>
    </source>
</evidence>
<dbReference type="EMBL" id="FOGW01000005">
    <property type="protein sequence ID" value="SER53256.1"/>
    <property type="molecule type" value="Genomic_DNA"/>
</dbReference>
<dbReference type="AlphaFoldDB" id="A0A1H9PY75"/>
<protein>
    <recommendedName>
        <fullName evidence="3">Twitching motility protein PilT</fullName>
    </recommendedName>
</protein>
<proteinExistence type="predicted"/>
<gene>
    <name evidence="1" type="ORF">SAMN02910429_00374</name>
</gene>
<organism evidence="1 2">
    <name type="scientific">Lachnobacterium bovis</name>
    <dbReference type="NCBI Taxonomy" id="140626"/>
    <lineage>
        <taxon>Bacteria</taxon>
        <taxon>Bacillati</taxon>
        <taxon>Bacillota</taxon>
        <taxon>Clostridia</taxon>
        <taxon>Lachnospirales</taxon>
        <taxon>Lachnospiraceae</taxon>
        <taxon>Lachnobacterium</taxon>
    </lineage>
</organism>
<keyword evidence="2" id="KW-1185">Reference proteome</keyword>
<evidence type="ECO:0000313" key="1">
    <source>
        <dbReference type="EMBL" id="SER53256.1"/>
    </source>
</evidence>
<evidence type="ECO:0000313" key="2">
    <source>
        <dbReference type="Proteomes" id="UP000182471"/>
    </source>
</evidence>
<reference evidence="2" key="1">
    <citation type="submission" date="2016-10" db="EMBL/GenBank/DDBJ databases">
        <authorList>
            <person name="Varghese N."/>
            <person name="Submissions S."/>
        </authorList>
    </citation>
    <scope>NUCLEOTIDE SEQUENCE [LARGE SCALE GENOMIC DNA]</scope>
    <source>
        <strain evidence="2">S1b</strain>
    </source>
</reference>
<dbReference type="RefSeq" id="WP_022747821.1">
    <property type="nucleotide sequence ID" value="NZ_FOGW01000005.1"/>
</dbReference>
<accession>A0A1H9PY75</accession>